<gene>
    <name evidence="4" type="ORF">MKK02DRAFT_43838</name>
</gene>
<organism evidence="4 5">
    <name type="scientific">Dioszegia hungarica</name>
    <dbReference type="NCBI Taxonomy" id="4972"/>
    <lineage>
        <taxon>Eukaryota</taxon>
        <taxon>Fungi</taxon>
        <taxon>Dikarya</taxon>
        <taxon>Basidiomycota</taxon>
        <taxon>Agaricomycotina</taxon>
        <taxon>Tremellomycetes</taxon>
        <taxon>Tremellales</taxon>
        <taxon>Bulleribasidiaceae</taxon>
        <taxon>Dioszegia</taxon>
    </lineage>
</organism>
<dbReference type="GeneID" id="77731839"/>
<dbReference type="PANTHER" id="PTHR28242">
    <property type="entry name" value="PHOSPHORELAY INTERMEDIATE PROTEIN YPD1"/>
    <property type="match status" value="1"/>
</dbReference>
<dbReference type="RefSeq" id="XP_052944937.1">
    <property type="nucleotide sequence ID" value="XM_053092634.1"/>
</dbReference>
<evidence type="ECO:0000259" key="3">
    <source>
        <dbReference type="PROSITE" id="PS50894"/>
    </source>
</evidence>
<proteinExistence type="predicted"/>
<keyword evidence="1" id="KW-0597">Phosphoprotein</keyword>
<dbReference type="PANTHER" id="PTHR28242:SF52">
    <property type="entry name" value="PHOSPHORELAY INTERMEDIATE PROTEIN YPD1"/>
    <property type="match status" value="1"/>
</dbReference>
<dbReference type="Pfam" id="PF01627">
    <property type="entry name" value="Hpt"/>
    <property type="match status" value="1"/>
</dbReference>
<dbReference type="GO" id="GO:0009927">
    <property type="term" value="F:histidine phosphotransfer kinase activity"/>
    <property type="evidence" value="ECO:0007669"/>
    <property type="project" value="InterPro"/>
</dbReference>
<dbReference type="InterPro" id="IPR036641">
    <property type="entry name" value="HPT_dom_sf"/>
</dbReference>
<evidence type="ECO:0000256" key="1">
    <source>
        <dbReference type="PROSITE-ProRule" id="PRU00110"/>
    </source>
</evidence>
<dbReference type="CDD" id="cd00088">
    <property type="entry name" value="HPT"/>
    <property type="match status" value="1"/>
</dbReference>
<evidence type="ECO:0000256" key="2">
    <source>
        <dbReference type="SAM" id="MobiDB-lite"/>
    </source>
</evidence>
<dbReference type="GO" id="GO:0005737">
    <property type="term" value="C:cytoplasm"/>
    <property type="evidence" value="ECO:0007669"/>
    <property type="project" value="TreeGrafter"/>
</dbReference>
<feature type="compositionally biased region" description="Acidic residues" evidence="2">
    <location>
        <begin position="47"/>
        <end position="60"/>
    </location>
</feature>
<accession>A0AA38LTS5</accession>
<feature type="region of interest" description="Disordered" evidence="2">
    <location>
        <begin position="33"/>
        <end position="60"/>
    </location>
</feature>
<dbReference type="EMBL" id="JAKWFO010000005">
    <property type="protein sequence ID" value="KAI9635160.1"/>
    <property type="molecule type" value="Genomic_DNA"/>
</dbReference>
<protein>
    <submittedName>
        <fullName evidence="4">Histidine phosphotransferase</fullName>
    </submittedName>
</protein>
<feature type="domain" description="HPt" evidence="3">
    <location>
        <begin position="60"/>
        <end position="155"/>
    </location>
</feature>
<dbReference type="InterPro" id="IPR045871">
    <property type="entry name" value="AHP1-5/YPD1"/>
</dbReference>
<dbReference type="Proteomes" id="UP001164286">
    <property type="component" value="Unassembled WGS sequence"/>
</dbReference>
<reference evidence="4" key="1">
    <citation type="journal article" date="2022" name="G3 (Bethesda)">
        <title>High quality genome of the basidiomycete yeast Dioszegia hungarica PDD-24b-2 isolated from cloud water.</title>
        <authorList>
            <person name="Jarrige D."/>
            <person name="Haridas S."/>
            <person name="Bleykasten-Grosshans C."/>
            <person name="Joly M."/>
            <person name="Nadalig T."/>
            <person name="Sancelme M."/>
            <person name="Vuilleumier S."/>
            <person name="Grigoriev I.V."/>
            <person name="Amato P."/>
            <person name="Bringel F."/>
        </authorList>
    </citation>
    <scope>NUCLEOTIDE SEQUENCE</scope>
    <source>
        <strain evidence="4">PDD-24b-2</strain>
    </source>
</reference>
<comment type="caution">
    <text evidence="4">The sequence shown here is derived from an EMBL/GenBank/DDBJ whole genome shotgun (WGS) entry which is preliminary data.</text>
</comment>
<dbReference type="SUPFAM" id="SSF47226">
    <property type="entry name" value="Histidine-containing phosphotransfer domain, HPT domain"/>
    <property type="match status" value="1"/>
</dbReference>
<sequence length="174" mass="19307">MSETKPEASSSAATPVDVDALLAEKVPSPTSAEGVIDLEVFQQIRDMDEEDDDGSGDEEPNAFSRGIVWGFFEQAEQTFKQLEDALAKKELVKLSSLGHFLKGSSAALGIIKVQDACEKIQHYGNKRDEEAGEDLTEPEALKRISDQFLICIKEYRLGKAYLQGLYEEDEEDDE</sequence>
<evidence type="ECO:0000313" key="4">
    <source>
        <dbReference type="EMBL" id="KAI9635160.1"/>
    </source>
</evidence>
<name>A0AA38LTS5_9TREE</name>
<keyword evidence="5" id="KW-1185">Reference proteome</keyword>
<dbReference type="AlphaFoldDB" id="A0AA38LTS5"/>
<evidence type="ECO:0000313" key="5">
    <source>
        <dbReference type="Proteomes" id="UP001164286"/>
    </source>
</evidence>
<dbReference type="PROSITE" id="PS50894">
    <property type="entry name" value="HPT"/>
    <property type="match status" value="1"/>
</dbReference>
<dbReference type="GO" id="GO:0043424">
    <property type="term" value="F:protein histidine kinase binding"/>
    <property type="evidence" value="ECO:0007669"/>
    <property type="project" value="InterPro"/>
</dbReference>
<dbReference type="GO" id="GO:0000160">
    <property type="term" value="P:phosphorelay signal transduction system"/>
    <property type="evidence" value="ECO:0007669"/>
    <property type="project" value="InterPro"/>
</dbReference>
<dbReference type="GO" id="GO:0005634">
    <property type="term" value="C:nucleus"/>
    <property type="evidence" value="ECO:0007669"/>
    <property type="project" value="TreeGrafter"/>
</dbReference>
<dbReference type="InterPro" id="IPR008207">
    <property type="entry name" value="Sig_transdc_His_kin_Hpt_dom"/>
</dbReference>
<dbReference type="Gene3D" id="1.20.120.160">
    <property type="entry name" value="HPT domain"/>
    <property type="match status" value="1"/>
</dbReference>
<feature type="modified residue" description="Phosphohistidine" evidence="1">
    <location>
        <position position="99"/>
    </location>
</feature>